<gene>
    <name evidence="3" type="ORF">AFUS01_LOCUS4479</name>
</gene>
<feature type="domain" description="ACB" evidence="2">
    <location>
        <begin position="3"/>
        <end position="92"/>
    </location>
</feature>
<dbReference type="InterPro" id="IPR000582">
    <property type="entry name" value="Acyl-CoA-binding_protein"/>
</dbReference>
<dbReference type="GO" id="GO:0019915">
    <property type="term" value="P:lipid storage"/>
    <property type="evidence" value="ECO:0007669"/>
    <property type="project" value="UniProtKB-ARBA"/>
</dbReference>
<comment type="caution">
    <text evidence="3">The sequence shown here is derived from an EMBL/GenBank/DDBJ whole genome shotgun (WGS) entry which is preliminary data.</text>
</comment>
<dbReference type="GO" id="GO:0000062">
    <property type="term" value="F:fatty-acyl-CoA binding"/>
    <property type="evidence" value="ECO:0007669"/>
    <property type="project" value="InterPro"/>
</dbReference>
<evidence type="ECO:0000256" key="1">
    <source>
        <dbReference type="ARBA" id="ARBA00023121"/>
    </source>
</evidence>
<dbReference type="GO" id="GO:0006631">
    <property type="term" value="P:fatty acid metabolic process"/>
    <property type="evidence" value="ECO:0007669"/>
    <property type="project" value="TreeGrafter"/>
</dbReference>
<dbReference type="FunFam" id="1.20.80.10:FF:000010">
    <property type="entry name" value="Acyl-CoA-binding domain-containing protein 5"/>
    <property type="match status" value="1"/>
</dbReference>
<keyword evidence="1" id="KW-0446">Lipid-binding</keyword>
<dbReference type="PROSITE" id="PS00880">
    <property type="entry name" value="ACB_1"/>
    <property type="match status" value="1"/>
</dbReference>
<organism evidence="3 4">
    <name type="scientific">Allacma fusca</name>
    <dbReference type="NCBI Taxonomy" id="39272"/>
    <lineage>
        <taxon>Eukaryota</taxon>
        <taxon>Metazoa</taxon>
        <taxon>Ecdysozoa</taxon>
        <taxon>Arthropoda</taxon>
        <taxon>Hexapoda</taxon>
        <taxon>Collembola</taxon>
        <taxon>Symphypleona</taxon>
        <taxon>Sminthuridae</taxon>
        <taxon>Allacma</taxon>
    </lineage>
</organism>
<reference evidence="3" key="1">
    <citation type="submission" date="2021-06" db="EMBL/GenBank/DDBJ databases">
        <authorList>
            <person name="Hodson N. C."/>
            <person name="Mongue J. A."/>
            <person name="Jaron S. K."/>
        </authorList>
    </citation>
    <scope>NUCLEOTIDE SEQUENCE</scope>
</reference>
<keyword evidence="4" id="KW-1185">Reference proteome</keyword>
<dbReference type="PANTHER" id="PTHR23310:SF77">
    <property type="entry name" value="LD25952P"/>
    <property type="match status" value="1"/>
</dbReference>
<dbReference type="Proteomes" id="UP000708208">
    <property type="component" value="Unassembled WGS sequence"/>
</dbReference>
<proteinExistence type="predicted"/>
<dbReference type="EMBL" id="CAJVCH010027925">
    <property type="protein sequence ID" value="CAG7703261.1"/>
    <property type="molecule type" value="Genomic_DNA"/>
</dbReference>
<dbReference type="AlphaFoldDB" id="A0A8J2JE09"/>
<dbReference type="PANTHER" id="PTHR23310">
    <property type="entry name" value="ACYL-COA-BINDING PROTEIN, ACBP"/>
    <property type="match status" value="1"/>
</dbReference>
<evidence type="ECO:0000259" key="2">
    <source>
        <dbReference type="PROSITE" id="PS51228"/>
    </source>
</evidence>
<name>A0A8J2JE09_9HEXA</name>
<dbReference type="InterPro" id="IPR022408">
    <property type="entry name" value="Acyl-CoA-binding_prot_CS"/>
</dbReference>
<dbReference type="GO" id="GO:0005737">
    <property type="term" value="C:cytoplasm"/>
    <property type="evidence" value="ECO:0007669"/>
    <property type="project" value="TreeGrafter"/>
</dbReference>
<evidence type="ECO:0000313" key="3">
    <source>
        <dbReference type="EMBL" id="CAG7703261.1"/>
    </source>
</evidence>
<dbReference type="PROSITE" id="PS51228">
    <property type="entry name" value="ACB_2"/>
    <property type="match status" value="1"/>
</dbReference>
<sequence length="95" mass="10967">MGVKEEFDKAVEFIQNLPKEGPYQPSDNAKLEFYGWYKQATEGKCTAEKPSFYNLVAKAKWNAWNDLGDMAKEEAMVQYIVKFKEIQQKYQAASS</sequence>
<evidence type="ECO:0000313" key="4">
    <source>
        <dbReference type="Proteomes" id="UP000708208"/>
    </source>
</evidence>
<protein>
    <recommendedName>
        <fullName evidence="2">ACB domain-containing protein</fullName>
    </recommendedName>
</protein>
<dbReference type="Pfam" id="PF00887">
    <property type="entry name" value="ACBP"/>
    <property type="match status" value="1"/>
</dbReference>
<dbReference type="OrthoDB" id="71307at2759"/>
<accession>A0A8J2JE09</accession>